<reference evidence="2" key="1">
    <citation type="submission" date="2022-06" db="EMBL/GenBank/DDBJ databases">
        <title>Complete genome sequences of two strains of the flax pathogen Septoria linicola.</title>
        <authorList>
            <person name="Lapalu N."/>
            <person name="Simon A."/>
            <person name="Demenou B."/>
            <person name="Paumier D."/>
            <person name="Guillot M.-P."/>
            <person name="Gout L."/>
            <person name="Valade R."/>
        </authorList>
    </citation>
    <scope>NUCLEOTIDE SEQUENCE</scope>
    <source>
        <strain evidence="2">SE15195</strain>
    </source>
</reference>
<evidence type="ECO:0000313" key="2">
    <source>
        <dbReference type="EMBL" id="USW55839.1"/>
    </source>
</evidence>
<feature type="compositionally biased region" description="Polar residues" evidence="1">
    <location>
        <begin position="195"/>
        <end position="205"/>
    </location>
</feature>
<sequence length="408" mass="42678">MCATTPTDTITHYGKGAAITAYAGTEYKGPDPVNCAKTAVVDGHTFTSGTAYISIKRVSAVDRCTKTFGSVISDAILAMLSESVLSLRYRQNHHQRFMETDKVTGYPVRYQDFNTPIPWSAWIGQNRCDIGIDEYRCGVIYENDYRPQLAIPPEITSLSPDFEDCEMWYNGLFDPPLALNEHSVAAGPTRPGAPQYTTEPASPSSTVVAPAITATKLANEVSTAAHASGYPVNQPEVSHSPNGGPTQPTVDDGTTVIGGHSSSNQVQQSQESHAQDDGPTIPAVGVTSSTTVIEHSSPDTSDAASDTDLQSAEGSSAPNVASYESQTAVGDGPETTAESISGDSEQAQLSTTVLPASSNTRSTTANQATGGAMSSTPVAQARGGATESTSTARNSILLISFVFALALA</sequence>
<dbReference type="Proteomes" id="UP001056384">
    <property type="component" value="Chromosome 8"/>
</dbReference>
<gene>
    <name evidence="2" type="ORF">Slin15195_G091580</name>
</gene>
<evidence type="ECO:0000313" key="3">
    <source>
        <dbReference type="Proteomes" id="UP001056384"/>
    </source>
</evidence>
<name>A0A9Q9AVV6_9PEZI</name>
<feature type="compositionally biased region" description="Polar residues" evidence="1">
    <location>
        <begin position="309"/>
        <end position="328"/>
    </location>
</feature>
<accession>A0A9Q9AVV6</accession>
<proteinExistence type="predicted"/>
<feature type="compositionally biased region" description="Polar residues" evidence="1">
    <location>
        <begin position="336"/>
        <end position="378"/>
    </location>
</feature>
<dbReference type="AlphaFoldDB" id="A0A9Q9AVV6"/>
<feature type="compositionally biased region" description="Low complexity" evidence="1">
    <location>
        <begin position="298"/>
        <end position="308"/>
    </location>
</feature>
<protein>
    <submittedName>
        <fullName evidence="2">Uncharacterized protein</fullName>
    </submittedName>
</protein>
<feature type="compositionally biased region" description="Polar residues" evidence="1">
    <location>
        <begin position="235"/>
        <end position="249"/>
    </location>
</feature>
<feature type="compositionally biased region" description="Low complexity" evidence="1">
    <location>
        <begin position="261"/>
        <end position="272"/>
    </location>
</feature>
<evidence type="ECO:0000256" key="1">
    <source>
        <dbReference type="SAM" id="MobiDB-lite"/>
    </source>
</evidence>
<dbReference type="EMBL" id="CP099425">
    <property type="protein sequence ID" value="USW55839.1"/>
    <property type="molecule type" value="Genomic_DNA"/>
</dbReference>
<feature type="region of interest" description="Disordered" evidence="1">
    <location>
        <begin position="183"/>
        <end position="205"/>
    </location>
</feature>
<feature type="region of interest" description="Disordered" evidence="1">
    <location>
        <begin position="230"/>
        <end position="387"/>
    </location>
</feature>
<keyword evidence="3" id="KW-1185">Reference proteome</keyword>
<organism evidence="2 3">
    <name type="scientific">Septoria linicola</name>
    <dbReference type="NCBI Taxonomy" id="215465"/>
    <lineage>
        <taxon>Eukaryota</taxon>
        <taxon>Fungi</taxon>
        <taxon>Dikarya</taxon>
        <taxon>Ascomycota</taxon>
        <taxon>Pezizomycotina</taxon>
        <taxon>Dothideomycetes</taxon>
        <taxon>Dothideomycetidae</taxon>
        <taxon>Mycosphaerellales</taxon>
        <taxon>Mycosphaerellaceae</taxon>
        <taxon>Septoria</taxon>
    </lineage>
</organism>